<evidence type="ECO:0000313" key="1">
    <source>
        <dbReference type="EMBL" id="QQT00775.1"/>
    </source>
</evidence>
<keyword evidence="2" id="KW-1185">Reference proteome</keyword>
<proteinExistence type="predicted"/>
<dbReference type="InterPro" id="IPR019723">
    <property type="entry name" value="Uncharacterised_YfmQ"/>
</dbReference>
<protein>
    <recommendedName>
        <fullName evidence="3">YfmQ</fullName>
    </recommendedName>
</protein>
<gene>
    <name evidence="1" type="ORF">I6J18_02270</name>
</gene>
<reference evidence="1 2" key="1">
    <citation type="submission" date="2021-01" db="EMBL/GenBank/DDBJ databases">
        <title>FDA dAtabase for Regulatory Grade micrObial Sequences (FDA-ARGOS): Supporting development and validation of Infectious Disease Dx tests.</title>
        <authorList>
            <person name="Nelson B."/>
            <person name="Plummer A."/>
            <person name="Tallon L."/>
            <person name="Sadzewicz L."/>
            <person name="Zhao X."/>
            <person name="Boylan J."/>
            <person name="Ott S."/>
            <person name="Bowen H."/>
            <person name="Vavikolanu K."/>
            <person name="Mehta A."/>
            <person name="Aluvathingal J."/>
            <person name="Nadendla S."/>
            <person name="Myers T."/>
            <person name="Yan Y."/>
            <person name="Sichtig H."/>
        </authorList>
    </citation>
    <scope>NUCLEOTIDE SEQUENCE [LARGE SCALE GENOMIC DNA]</scope>
    <source>
        <strain evidence="1 2">FDAARGOS_1161</strain>
    </source>
</reference>
<name>A0A974S1Y5_PERPY</name>
<dbReference type="EMBL" id="CP068053">
    <property type="protein sequence ID" value="QQT00775.1"/>
    <property type="molecule type" value="Genomic_DNA"/>
</dbReference>
<dbReference type="Pfam" id="PF10787">
    <property type="entry name" value="YfmQ"/>
    <property type="match status" value="1"/>
</dbReference>
<dbReference type="KEGG" id="ppsr:I6J18_02270"/>
<evidence type="ECO:0000313" key="2">
    <source>
        <dbReference type="Proteomes" id="UP000595254"/>
    </source>
</evidence>
<dbReference type="AlphaFoldDB" id="A0A974S1Y5"/>
<dbReference type="Proteomes" id="UP000595254">
    <property type="component" value="Chromosome"/>
</dbReference>
<sequence length="149" mass="17109">MSTTAIVLTIIASIIKLLVSCLPTDAVNWILRKFDLHFEISHADTSLTMDGIPLEGEEKLQVINHFNEAKFLKKKHIFPGNEQLFLHPEGSETSFVFDTKQGKREIRLHVFIYNDRIDVVKQYKKKLAAYSLFSDSLQKRSSTDLETII</sequence>
<dbReference type="RefSeq" id="WP_040374355.1">
    <property type="nucleotide sequence ID" value="NZ_CP068053.1"/>
</dbReference>
<evidence type="ECO:0008006" key="3">
    <source>
        <dbReference type="Google" id="ProtNLM"/>
    </source>
</evidence>
<organism evidence="1 2">
    <name type="scientific">Peribacillus psychrosaccharolyticus</name>
    <name type="common">Bacillus psychrosaccharolyticus</name>
    <dbReference type="NCBI Taxonomy" id="1407"/>
    <lineage>
        <taxon>Bacteria</taxon>
        <taxon>Bacillati</taxon>
        <taxon>Bacillota</taxon>
        <taxon>Bacilli</taxon>
        <taxon>Bacillales</taxon>
        <taxon>Bacillaceae</taxon>
        <taxon>Peribacillus</taxon>
    </lineage>
</organism>
<accession>A0A974S1Y5</accession>